<dbReference type="InterPro" id="IPR022790">
    <property type="entry name" value="GH26_dom"/>
</dbReference>
<comment type="similarity">
    <text evidence="3">Belongs to the glycosyl hydrolase 26 family.</text>
</comment>
<organism evidence="5 6">
    <name type="scientific">Colwellia maritima</name>
    <dbReference type="NCBI Taxonomy" id="2912588"/>
    <lineage>
        <taxon>Bacteria</taxon>
        <taxon>Pseudomonadati</taxon>
        <taxon>Pseudomonadota</taxon>
        <taxon>Gammaproteobacteria</taxon>
        <taxon>Alteromonadales</taxon>
        <taxon>Colwelliaceae</taxon>
        <taxon>Colwellia</taxon>
    </lineage>
</organism>
<keyword evidence="1 3" id="KW-0378">Hydrolase</keyword>
<evidence type="ECO:0000313" key="6">
    <source>
        <dbReference type="Proteomes" id="UP001139646"/>
    </source>
</evidence>
<evidence type="ECO:0000256" key="2">
    <source>
        <dbReference type="ARBA" id="ARBA00023295"/>
    </source>
</evidence>
<evidence type="ECO:0000259" key="4">
    <source>
        <dbReference type="PROSITE" id="PS51764"/>
    </source>
</evidence>
<dbReference type="PANTHER" id="PTHR40079">
    <property type="entry name" value="MANNAN ENDO-1,4-BETA-MANNOSIDASE E-RELATED"/>
    <property type="match status" value="1"/>
</dbReference>
<dbReference type="RefSeq" id="WP_242285067.1">
    <property type="nucleotide sequence ID" value="NZ_JAKKSL010000001.1"/>
</dbReference>
<keyword evidence="2 3" id="KW-0326">Glycosidase</keyword>
<dbReference type="PROSITE" id="PS51764">
    <property type="entry name" value="GH26"/>
    <property type="match status" value="1"/>
</dbReference>
<dbReference type="EMBL" id="JAKKSL010000001">
    <property type="protein sequence ID" value="MCI2283526.1"/>
    <property type="molecule type" value="Genomic_DNA"/>
</dbReference>
<accession>A0ABS9X241</accession>
<sequence>MKKNTLVVIFLASIIAACGSSTNSTITESSQDGGISNTTNVNTKYMPRTYFGAQPEPRSQIIHGAGQDTDSFAEYSSLFPENNQPLIYMSYVGITKDKANIDRWYNQALKGSTVNVNFKTVQQIGISFNGGNDKGIGMATRVAAGEFDENIDHFLDRLNELNVPAYLRIGYEFEGSWNGYNVDGFVATFKRITDKVRARKMQDVVTVWCAAGGSAGFISFEELMKYYPGDDYVDWWAVDIFSPQEITNPWLGQFYKKAAEHGKPVMIGETTPRYVGVEEGQKGGILGLAHSSTWLLKTQKLKPLVISIGIGFITQTDLVSNGMIGKMHDYS</sequence>
<feature type="domain" description="GH26" evidence="4">
    <location>
        <begin position="36"/>
        <end position="331"/>
    </location>
</feature>
<evidence type="ECO:0000256" key="1">
    <source>
        <dbReference type="ARBA" id="ARBA00022801"/>
    </source>
</evidence>
<protein>
    <recommendedName>
        <fullName evidence="4">GH26 domain-containing protein</fullName>
    </recommendedName>
</protein>
<comment type="caution">
    <text evidence="5">The sequence shown here is derived from an EMBL/GenBank/DDBJ whole genome shotgun (WGS) entry which is preliminary data.</text>
</comment>
<dbReference type="PROSITE" id="PS51257">
    <property type="entry name" value="PROKAR_LIPOPROTEIN"/>
    <property type="match status" value="1"/>
</dbReference>
<name>A0ABS9X241_9GAMM</name>
<dbReference type="Proteomes" id="UP001139646">
    <property type="component" value="Unassembled WGS sequence"/>
</dbReference>
<evidence type="ECO:0000313" key="5">
    <source>
        <dbReference type="EMBL" id="MCI2283526.1"/>
    </source>
</evidence>
<proteinExistence type="inferred from homology"/>
<dbReference type="PANTHER" id="PTHR40079:SF4">
    <property type="entry name" value="GH26 DOMAIN-CONTAINING PROTEIN-RELATED"/>
    <property type="match status" value="1"/>
</dbReference>
<dbReference type="Pfam" id="PF02156">
    <property type="entry name" value="Glyco_hydro_26"/>
    <property type="match status" value="1"/>
</dbReference>
<reference evidence="5" key="1">
    <citation type="submission" date="2022-01" db="EMBL/GenBank/DDBJ databases">
        <title>Colwellia maritima, isolated from seawater.</title>
        <authorList>
            <person name="Kristyanto S."/>
            <person name="Jung J."/>
            <person name="Jeon C.O."/>
        </authorList>
    </citation>
    <scope>NUCLEOTIDE SEQUENCE</scope>
    <source>
        <strain evidence="5">MSW7</strain>
    </source>
</reference>
<keyword evidence="6" id="KW-1185">Reference proteome</keyword>
<gene>
    <name evidence="5" type="ORF">L3081_09145</name>
</gene>
<feature type="active site" description="Nucleophile" evidence="3">
    <location>
        <position position="269"/>
    </location>
</feature>
<dbReference type="InterPro" id="IPR000805">
    <property type="entry name" value="Glyco_hydro_26"/>
</dbReference>
<feature type="active site" description="Proton donor" evidence="3">
    <location>
        <position position="172"/>
    </location>
</feature>
<evidence type="ECO:0000256" key="3">
    <source>
        <dbReference type="PROSITE-ProRule" id="PRU01100"/>
    </source>
</evidence>